<gene>
    <name evidence="2" type="ORF">SAMN02787073_1779</name>
</gene>
<feature type="transmembrane region" description="Helical" evidence="1">
    <location>
        <begin position="163"/>
        <end position="186"/>
    </location>
</feature>
<name>A0A1M5A277_9FLAO</name>
<organism evidence="2 3">
    <name type="scientific">Chryseobacterium vrystaatense</name>
    <dbReference type="NCBI Taxonomy" id="307480"/>
    <lineage>
        <taxon>Bacteria</taxon>
        <taxon>Pseudomonadati</taxon>
        <taxon>Bacteroidota</taxon>
        <taxon>Flavobacteriia</taxon>
        <taxon>Flavobacteriales</taxon>
        <taxon>Weeksellaceae</taxon>
        <taxon>Chryseobacterium group</taxon>
        <taxon>Chryseobacterium</taxon>
    </lineage>
</organism>
<dbReference type="Proteomes" id="UP000184108">
    <property type="component" value="Unassembled WGS sequence"/>
</dbReference>
<keyword evidence="1" id="KW-1133">Transmembrane helix</keyword>
<proteinExistence type="predicted"/>
<feature type="transmembrane region" description="Helical" evidence="1">
    <location>
        <begin position="32"/>
        <end position="52"/>
    </location>
</feature>
<sequence>MRKQYNKSNRIKRTYHENIKFWTVRKENTSPFIITAILYSIILCLPFIYFLYLKGQPHYSNLENMNEDGKTIVTKDWRDDAESRQFKLLTRTSIFSAALSFGALGAAVSLITRARRPGVFDYKITIKELISIQTIGAVFAFILSLIFMGEMIGGTLFPNAEEFYYIVYIPAALAKLLVWSFLAGFAERFVPNILENLTKLKDVNEES</sequence>
<feature type="transmembrane region" description="Helical" evidence="1">
    <location>
        <begin position="135"/>
        <end position="157"/>
    </location>
</feature>
<evidence type="ECO:0000256" key="1">
    <source>
        <dbReference type="SAM" id="Phobius"/>
    </source>
</evidence>
<dbReference type="RefSeq" id="WP_073172780.1">
    <property type="nucleotide sequence ID" value="NZ_FQVE01000002.1"/>
</dbReference>
<evidence type="ECO:0000313" key="3">
    <source>
        <dbReference type="Proteomes" id="UP000184108"/>
    </source>
</evidence>
<accession>A0A1M5A277</accession>
<keyword evidence="1" id="KW-0812">Transmembrane</keyword>
<evidence type="ECO:0000313" key="2">
    <source>
        <dbReference type="EMBL" id="SHF24480.1"/>
    </source>
</evidence>
<feature type="transmembrane region" description="Helical" evidence="1">
    <location>
        <begin position="94"/>
        <end position="114"/>
    </location>
</feature>
<dbReference type="AlphaFoldDB" id="A0A1M5A277"/>
<keyword evidence="1" id="KW-0472">Membrane</keyword>
<dbReference type="EMBL" id="FQVE01000002">
    <property type="protein sequence ID" value="SHF24480.1"/>
    <property type="molecule type" value="Genomic_DNA"/>
</dbReference>
<reference evidence="3" key="1">
    <citation type="submission" date="2016-11" db="EMBL/GenBank/DDBJ databases">
        <authorList>
            <person name="Varghese N."/>
            <person name="Submissions S."/>
        </authorList>
    </citation>
    <scope>NUCLEOTIDE SEQUENCE [LARGE SCALE GENOMIC DNA]</scope>
    <source>
        <strain evidence="3">YR203</strain>
    </source>
</reference>
<protein>
    <submittedName>
        <fullName evidence="2">Uncharacterized protein</fullName>
    </submittedName>
</protein>